<dbReference type="PROSITE" id="PS50202">
    <property type="entry name" value="MSP"/>
    <property type="match status" value="1"/>
</dbReference>
<gene>
    <name evidence="2" type="ORF">SBAD_LOCUS2114</name>
</gene>
<sequence length="119" mass="14195">MPRLRLEPSKRLFFNAPFLTKQKAALRLTNDEYWPIMYRIKCTSPRRYLLDKWTGALGVGDSALHIIRLLPLNYREGMWDRFTIEYCRVPSERVVAYDEKLLEQSDVLMQKSLRVCFHV</sequence>
<feature type="domain" description="MSP" evidence="1">
    <location>
        <begin position="3"/>
        <end position="118"/>
    </location>
</feature>
<proteinExistence type="predicted"/>
<accession>A0A183IES0</accession>
<dbReference type="Proteomes" id="UP000270296">
    <property type="component" value="Unassembled WGS sequence"/>
</dbReference>
<evidence type="ECO:0000313" key="3">
    <source>
        <dbReference type="Proteomes" id="UP000270296"/>
    </source>
</evidence>
<dbReference type="InterPro" id="IPR013783">
    <property type="entry name" value="Ig-like_fold"/>
</dbReference>
<dbReference type="SUPFAM" id="SSF49354">
    <property type="entry name" value="PapD-like"/>
    <property type="match status" value="1"/>
</dbReference>
<protein>
    <submittedName>
        <fullName evidence="4">MSP domain-containing protein</fullName>
    </submittedName>
</protein>
<keyword evidence="3" id="KW-1185">Reference proteome</keyword>
<dbReference type="WBParaSite" id="SBAD_0000221701-mRNA-1">
    <property type="protein sequence ID" value="SBAD_0000221701-mRNA-1"/>
    <property type="gene ID" value="SBAD_0000221701"/>
</dbReference>
<dbReference type="Gene3D" id="2.60.40.10">
    <property type="entry name" value="Immunoglobulins"/>
    <property type="match status" value="1"/>
</dbReference>
<evidence type="ECO:0000313" key="4">
    <source>
        <dbReference type="WBParaSite" id="SBAD_0000221701-mRNA-1"/>
    </source>
</evidence>
<dbReference type="InterPro" id="IPR008962">
    <property type="entry name" value="PapD-like_sf"/>
</dbReference>
<reference evidence="4" key="1">
    <citation type="submission" date="2016-06" db="UniProtKB">
        <authorList>
            <consortium name="WormBaseParasite"/>
        </authorList>
    </citation>
    <scope>IDENTIFICATION</scope>
</reference>
<name>A0A183IES0_9BILA</name>
<dbReference type="AlphaFoldDB" id="A0A183IES0"/>
<dbReference type="InterPro" id="IPR000535">
    <property type="entry name" value="MSP_dom"/>
</dbReference>
<evidence type="ECO:0000259" key="1">
    <source>
        <dbReference type="PROSITE" id="PS50202"/>
    </source>
</evidence>
<evidence type="ECO:0000313" key="2">
    <source>
        <dbReference type="EMBL" id="VDO96589.1"/>
    </source>
</evidence>
<dbReference type="OrthoDB" id="5912054at2759"/>
<dbReference type="EMBL" id="UZAM01007091">
    <property type="protein sequence ID" value="VDO96589.1"/>
    <property type="molecule type" value="Genomic_DNA"/>
</dbReference>
<organism evidence="4">
    <name type="scientific">Soboliphyme baturini</name>
    <dbReference type="NCBI Taxonomy" id="241478"/>
    <lineage>
        <taxon>Eukaryota</taxon>
        <taxon>Metazoa</taxon>
        <taxon>Ecdysozoa</taxon>
        <taxon>Nematoda</taxon>
        <taxon>Enoplea</taxon>
        <taxon>Dorylaimia</taxon>
        <taxon>Dioctophymatida</taxon>
        <taxon>Dioctophymatoidea</taxon>
        <taxon>Soboliphymatidae</taxon>
        <taxon>Soboliphyme</taxon>
    </lineage>
</organism>
<dbReference type="Pfam" id="PF00635">
    <property type="entry name" value="Motile_Sperm"/>
    <property type="match status" value="1"/>
</dbReference>
<reference evidence="2 3" key="2">
    <citation type="submission" date="2018-11" db="EMBL/GenBank/DDBJ databases">
        <authorList>
            <consortium name="Pathogen Informatics"/>
        </authorList>
    </citation>
    <scope>NUCLEOTIDE SEQUENCE [LARGE SCALE GENOMIC DNA]</scope>
</reference>